<protein>
    <submittedName>
        <fullName evidence="1">Uncharacterized protein</fullName>
    </submittedName>
</protein>
<dbReference type="AlphaFoldDB" id="A0AA86VF80"/>
<name>A0AA86VF80_9FABA</name>
<organism evidence="1 2">
    <name type="scientific">Sphenostylis stenocarpa</name>
    <dbReference type="NCBI Taxonomy" id="92480"/>
    <lineage>
        <taxon>Eukaryota</taxon>
        <taxon>Viridiplantae</taxon>
        <taxon>Streptophyta</taxon>
        <taxon>Embryophyta</taxon>
        <taxon>Tracheophyta</taxon>
        <taxon>Spermatophyta</taxon>
        <taxon>Magnoliopsida</taxon>
        <taxon>eudicotyledons</taxon>
        <taxon>Gunneridae</taxon>
        <taxon>Pentapetalae</taxon>
        <taxon>rosids</taxon>
        <taxon>fabids</taxon>
        <taxon>Fabales</taxon>
        <taxon>Fabaceae</taxon>
        <taxon>Papilionoideae</taxon>
        <taxon>50 kb inversion clade</taxon>
        <taxon>NPAAA clade</taxon>
        <taxon>indigoferoid/millettioid clade</taxon>
        <taxon>Phaseoleae</taxon>
        <taxon>Sphenostylis</taxon>
    </lineage>
</organism>
<evidence type="ECO:0000313" key="2">
    <source>
        <dbReference type="Proteomes" id="UP001189624"/>
    </source>
</evidence>
<accession>A0AA86VF80</accession>
<dbReference type="Proteomes" id="UP001189624">
    <property type="component" value="Chromosome 5"/>
</dbReference>
<keyword evidence="2" id="KW-1185">Reference proteome</keyword>
<proteinExistence type="predicted"/>
<sequence>MAFYVNDLRAFYAERIYPRSSSKCGWMSATVEVLFQIAQIIRLNELELYFAEDVCTSMEFYSPRNELEALNSIVLLIDKSLCLSFSFEAVTMLDGTLLLEEIMQARRVINS</sequence>
<dbReference type="EMBL" id="OY731402">
    <property type="protein sequence ID" value="CAJ1959045.1"/>
    <property type="molecule type" value="Genomic_DNA"/>
</dbReference>
<reference evidence="1" key="1">
    <citation type="submission" date="2023-10" db="EMBL/GenBank/DDBJ databases">
        <authorList>
            <person name="Domelevo Entfellner J.-B."/>
        </authorList>
    </citation>
    <scope>NUCLEOTIDE SEQUENCE</scope>
</reference>
<dbReference type="Gramene" id="rna-AYBTSS11_LOCUS18055">
    <property type="protein sequence ID" value="CAJ1959045.1"/>
    <property type="gene ID" value="gene-AYBTSS11_LOCUS18055"/>
</dbReference>
<evidence type="ECO:0000313" key="1">
    <source>
        <dbReference type="EMBL" id="CAJ1959045.1"/>
    </source>
</evidence>
<gene>
    <name evidence="1" type="ORF">AYBTSS11_LOCUS18055</name>
</gene>